<sequence length="113" mass="12651">MMPAIIEESDSSCYSEFENDVSLSSSGRSFRSLCRSDPTESFTNNDLRDLIDLDITVHGKRQEEQESSETTETGRISIQDVAAGFLQDRVTTFCKNIETIKKLGSETTCSILR</sequence>
<name>A0A9N8DA52_9STRA</name>
<proteinExistence type="predicted"/>
<dbReference type="EMBL" id="CAICTM010000048">
    <property type="protein sequence ID" value="CAB9498909.1"/>
    <property type="molecule type" value="Genomic_DNA"/>
</dbReference>
<keyword evidence="2" id="KW-1185">Reference proteome</keyword>
<evidence type="ECO:0000313" key="1">
    <source>
        <dbReference type="EMBL" id="CAB9498909.1"/>
    </source>
</evidence>
<reference evidence="1" key="1">
    <citation type="submission" date="2020-06" db="EMBL/GenBank/DDBJ databases">
        <authorList>
            <consortium name="Plant Systems Biology data submission"/>
        </authorList>
    </citation>
    <scope>NUCLEOTIDE SEQUENCE</scope>
    <source>
        <strain evidence="1">D6</strain>
    </source>
</reference>
<protein>
    <submittedName>
        <fullName evidence="1">Uncharacterized protein</fullName>
    </submittedName>
</protein>
<evidence type="ECO:0000313" key="2">
    <source>
        <dbReference type="Proteomes" id="UP001153069"/>
    </source>
</evidence>
<gene>
    <name evidence="1" type="ORF">SEMRO_48_G028290.1</name>
</gene>
<comment type="caution">
    <text evidence="1">The sequence shown here is derived from an EMBL/GenBank/DDBJ whole genome shotgun (WGS) entry which is preliminary data.</text>
</comment>
<accession>A0A9N8DA52</accession>
<dbReference type="AlphaFoldDB" id="A0A9N8DA52"/>
<dbReference type="Proteomes" id="UP001153069">
    <property type="component" value="Unassembled WGS sequence"/>
</dbReference>
<organism evidence="1 2">
    <name type="scientific">Seminavis robusta</name>
    <dbReference type="NCBI Taxonomy" id="568900"/>
    <lineage>
        <taxon>Eukaryota</taxon>
        <taxon>Sar</taxon>
        <taxon>Stramenopiles</taxon>
        <taxon>Ochrophyta</taxon>
        <taxon>Bacillariophyta</taxon>
        <taxon>Bacillariophyceae</taxon>
        <taxon>Bacillariophycidae</taxon>
        <taxon>Naviculales</taxon>
        <taxon>Naviculaceae</taxon>
        <taxon>Seminavis</taxon>
    </lineage>
</organism>